<reference evidence="1 2" key="1">
    <citation type="journal article" date="2019" name="Sci. Rep.">
        <title>Orb-weaving spider Araneus ventricosus genome elucidates the spidroin gene catalogue.</title>
        <authorList>
            <person name="Kono N."/>
            <person name="Nakamura H."/>
            <person name="Ohtoshi R."/>
            <person name="Moran D.A.P."/>
            <person name="Shinohara A."/>
            <person name="Yoshida Y."/>
            <person name="Fujiwara M."/>
            <person name="Mori M."/>
            <person name="Tomita M."/>
            <person name="Arakawa K."/>
        </authorList>
    </citation>
    <scope>NUCLEOTIDE SEQUENCE [LARGE SCALE GENOMIC DNA]</scope>
</reference>
<organism evidence="1 2">
    <name type="scientific">Araneus ventricosus</name>
    <name type="common">Orbweaver spider</name>
    <name type="synonym">Epeira ventricosa</name>
    <dbReference type="NCBI Taxonomy" id="182803"/>
    <lineage>
        <taxon>Eukaryota</taxon>
        <taxon>Metazoa</taxon>
        <taxon>Ecdysozoa</taxon>
        <taxon>Arthropoda</taxon>
        <taxon>Chelicerata</taxon>
        <taxon>Arachnida</taxon>
        <taxon>Araneae</taxon>
        <taxon>Araneomorphae</taxon>
        <taxon>Entelegynae</taxon>
        <taxon>Araneoidea</taxon>
        <taxon>Araneidae</taxon>
        <taxon>Araneus</taxon>
    </lineage>
</organism>
<accession>A0A4Y2EAQ6</accession>
<comment type="caution">
    <text evidence="1">The sequence shown here is derived from an EMBL/GenBank/DDBJ whole genome shotgun (WGS) entry which is preliminary data.</text>
</comment>
<proteinExistence type="predicted"/>
<dbReference type="AlphaFoldDB" id="A0A4Y2EAQ6"/>
<evidence type="ECO:0000313" key="2">
    <source>
        <dbReference type="Proteomes" id="UP000499080"/>
    </source>
</evidence>
<protein>
    <submittedName>
        <fullName evidence="1">Uncharacterized protein</fullName>
    </submittedName>
</protein>
<keyword evidence="2" id="KW-1185">Reference proteome</keyword>
<name>A0A4Y2EAQ6_ARAVE</name>
<sequence length="118" mass="13562">MMLIPDFLNTEARSLFVRVPYTDGFEEQCKFLKPRVHGSSTPRKFSLYQSLRFSRGTTHHKSPTHTSKAFMARQSKWSDGCWSRLTLSYRASSPGQFKNFPLTSTRAGLRRLASNEGR</sequence>
<gene>
    <name evidence="1" type="ORF">AVEN_107548_1</name>
</gene>
<evidence type="ECO:0000313" key="1">
    <source>
        <dbReference type="EMBL" id="GBM25426.1"/>
    </source>
</evidence>
<dbReference type="EMBL" id="BGPR01091957">
    <property type="protein sequence ID" value="GBM25426.1"/>
    <property type="molecule type" value="Genomic_DNA"/>
</dbReference>
<dbReference type="Proteomes" id="UP000499080">
    <property type="component" value="Unassembled WGS sequence"/>
</dbReference>